<evidence type="ECO:0000313" key="2">
    <source>
        <dbReference type="Proteomes" id="UP000814033"/>
    </source>
</evidence>
<evidence type="ECO:0000313" key="1">
    <source>
        <dbReference type="EMBL" id="KAI0039756.1"/>
    </source>
</evidence>
<gene>
    <name evidence="1" type="ORF">FA95DRAFT_1550402</name>
</gene>
<protein>
    <submittedName>
        <fullName evidence="1">Uncharacterized protein</fullName>
    </submittedName>
</protein>
<proteinExistence type="predicted"/>
<name>A0ACB8R7Z2_9AGAM</name>
<keyword evidence="2" id="KW-1185">Reference proteome</keyword>
<sequence length="224" mass="25652">MPARKSRTAPVFDPEKPREIRRYWEDLEPALAQAGITGNQEKKHWSKFYVPSAEADMFDSMPEFTGNGTYEDFKTAVGKLYPGAEEDRAYTLADLESLVLKTRIKKELTLDNFAVFHRKYLTISGFLVRKGRLSTMQQNREFSRGIPDRIWLSLNPRLQIKKPDVEPGEAYEIADVHQAGKFVLASATDTFQNVGHKSRRCCQRSSRNSVSSLTHIEMEDCDRS</sequence>
<organism evidence="1 2">
    <name type="scientific">Auriscalpium vulgare</name>
    <dbReference type="NCBI Taxonomy" id="40419"/>
    <lineage>
        <taxon>Eukaryota</taxon>
        <taxon>Fungi</taxon>
        <taxon>Dikarya</taxon>
        <taxon>Basidiomycota</taxon>
        <taxon>Agaricomycotina</taxon>
        <taxon>Agaricomycetes</taxon>
        <taxon>Russulales</taxon>
        <taxon>Auriscalpiaceae</taxon>
        <taxon>Auriscalpium</taxon>
    </lineage>
</organism>
<reference evidence="1" key="2">
    <citation type="journal article" date="2022" name="New Phytol.">
        <title>Evolutionary transition to the ectomycorrhizal habit in the genomes of a hyperdiverse lineage of mushroom-forming fungi.</title>
        <authorList>
            <person name="Looney B."/>
            <person name="Miyauchi S."/>
            <person name="Morin E."/>
            <person name="Drula E."/>
            <person name="Courty P.E."/>
            <person name="Kohler A."/>
            <person name="Kuo A."/>
            <person name="LaButti K."/>
            <person name="Pangilinan J."/>
            <person name="Lipzen A."/>
            <person name="Riley R."/>
            <person name="Andreopoulos W."/>
            <person name="He G."/>
            <person name="Johnson J."/>
            <person name="Nolan M."/>
            <person name="Tritt A."/>
            <person name="Barry K.W."/>
            <person name="Grigoriev I.V."/>
            <person name="Nagy L.G."/>
            <person name="Hibbett D."/>
            <person name="Henrissat B."/>
            <person name="Matheny P.B."/>
            <person name="Labbe J."/>
            <person name="Martin F.M."/>
        </authorList>
    </citation>
    <scope>NUCLEOTIDE SEQUENCE</scope>
    <source>
        <strain evidence="1">FP105234-sp</strain>
    </source>
</reference>
<reference evidence="1" key="1">
    <citation type="submission" date="2021-02" db="EMBL/GenBank/DDBJ databases">
        <authorList>
            <consortium name="DOE Joint Genome Institute"/>
            <person name="Ahrendt S."/>
            <person name="Looney B.P."/>
            <person name="Miyauchi S."/>
            <person name="Morin E."/>
            <person name="Drula E."/>
            <person name="Courty P.E."/>
            <person name="Chicoki N."/>
            <person name="Fauchery L."/>
            <person name="Kohler A."/>
            <person name="Kuo A."/>
            <person name="Labutti K."/>
            <person name="Pangilinan J."/>
            <person name="Lipzen A."/>
            <person name="Riley R."/>
            <person name="Andreopoulos W."/>
            <person name="He G."/>
            <person name="Johnson J."/>
            <person name="Barry K.W."/>
            <person name="Grigoriev I.V."/>
            <person name="Nagy L."/>
            <person name="Hibbett D."/>
            <person name="Henrissat B."/>
            <person name="Matheny P.B."/>
            <person name="Labbe J."/>
            <person name="Martin F."/>
        </authorList>
    </citation>
    <scope>NUCLEOTIDE SEQUENCE</scope>
    <source>
        <strain evidence="1">FP105234-sp</strain>
    </source>
</reference>
<dbReference type="EMBL" id="MU276266">
    <property type="protein sequence ID" value="KAI0039756.1"/>
    <property type="molecule type" value="Genomic_DNA"/>
</dbReference>
<accession>A0ACB8R7Z2</accession>
<comment type="caution">
    <text evidence="1">The sequence shown here is derived from an EMBL/GenBank/DDBJ whole genome shotgun (WGS) entry which is preliminary data.</text>
</comment>
<dbReference type="Proteomes" id="UP000814033">
    <property type="component" value="Unassembled WGS sequence"/>
</dbReference>